<feature type="compositionally biased region" description="Basic and acidic residues" evidence="2">
    <location>
        <begin position="406"/>
        <end position="418"/>
    </location>
</feature>
<dbReference type="InterPro" id="IPR036875">
    <property type="entry name" value="Znf_CCHC_sf"/>
</dbReference>
<evidence type="ECO:0000256" key="1">
    <source>
        <dbReference type="PROSITE-ProRule" id="PRU00047"/>
    </source>
</evidence>
<dbReference type="EMBL" id="OZ034822">
    <property type="protein sequence ID" value="CAL1413081.1"/>
    <property type="molecule type" value="Genomic_DNA"/>
</dbReference>
<dbReference type="AlphaFoldDB" id="A0AAV2GQN7"/>
<dbReference type="Proteomes" id="UP001497516">
    <property type="component" value="Chromosome 9"/>
</dbReference>
<dbReference type="GO" id="GO:0008270">
    <property type="term" value="F:zinc ion binding"/>
    <property type="evidence" value="ECO:0007669"/>
    <property type="project" value="UniProtKB-KW"/>
</dbReference>
<feature type="compositionally biased region" description="Gly residues" evidence="2">
    <location>
        <begin position="221"/>
        <end position="231"/>
    </location>
</feature>
<feature type="compositionally biased region" description="Polar residues" evidence="2">
    <location>
        <begin position="295"/>
        <end position="311"/>
    </location>
</feature>
<feature type="compositionally biased region" description="Basic and acidic residues" evidence="2">
    <location>
        <begin position="196"/>
        <end position="207"/>
    </location>
</feature>
<feature type="region of interest" description="Disordered" evidence="2">
    <location>
        <begin position="387"/>
        <end position="418"/>
    </location>
</feature>
<dbReference type="SUPFAM" id="SSF57756">
    <property type="entry name" value="Retrovirus zinc finger-like domains"/>
    <property type="match status" value="1"/>
</dbReference>
<feature type="compositionally biased region" description="Basic and acidic residues" evidence="2">
    <location>
        <begin position="235"/>
        <end position="244"/>
    </location>
</feature>
<gene>
    <name evidence="4" type="ORF">LTRI10_LOCUS52333</name>
</gene>
<protein>
    <recommendedName>
        <fullName evidence="3">CCHC-type domain-containing protein</fullName>
    </recommendedName>
</protein>
<keyword evidence="1" id="KW-0863">Zinc-finger</keyword>
<name>A0AAV2GQN7_9ROSI</name>
<keyword evidence="1" id="KW-0479">Metal-binding</keyword>
<dbReference type="GO" id="GO:0003676">
    <property type="term" value="F:nucleic acid binding"/>
    <property type="evidence" value="ECO:0007669"/>
    <property type="project" value="InterPro"/>
</dbReference>
<evidence type="ECO:0000256" key="2">
    <source>
        <dbReference type="SAM" id="MobiDB-lite"/>
    </source>
</evidence>
<dbReference type="InterPro" id="IPR001878">
    <property type="entry name" value="Znf_CCHC"/>
</dbReference>
<feature type="compositionally biased region" description="Basic and acidic residues" evidence="2">
    <location>
        <begin position="312"/>
        <end position="322"/>
    </location>
</feature>
<feature type="compositionally biased region" description="Basic residues" evidence="2">
    <location>
        <begin position="333"/>
        <end position="346"/>
    </location>
</feature>
<organism evidence="4 5">
    <name type="scientific">Linum trigynum</name>
    <dbReference type="NCBI Taxonomy" id="586398"/>
    <lineage>
        <taxon>Eukaryota</taxon>
        <taxon>Viridiplantae</taxon>
        <taxon>Streptophyta</taxon>
        <taxon>Embryophyta</taxon>
        <taxon>Tracheophyta</taxon>
        <taxon>Spermatophyta</taxon>
        <taxon>Magnoliopsida</taxon>
        <taxon>eudicotyledons</taxon>
        <taxon>Gunneridae</taxon>
        <taxon>Pentapetalae</taxon>
        <taxon>rosids</taxon>
        <taxon>fabids</taxon>
        <taxon>Malpighiales</taxon>
        <taxon>Linaceae</taxon>
        <taxon>Linum</taxon>
    </lineage>
</organism>
<dbReference type="InterPro" id="IPR040256">
    <property type="entry name" value="At4g02000-like"/>
</dbReference>
<keyword evidence="5" id="KW-1185">Reference proteome</keyword>
<accession>A0AAV2GQN7</accession>
<keyword evidence="1" id="KW-0862">Zinc</keyword>
<feature type="region of interest" description="Disordered" evidence="2">
    <location>
        <begin position="112"/>
        <end position="371"/>
    </location>
</feature>
<feature type="compositionally biased region" description="Basic and acidic residues" evidence="2">
    <location>
        <begin position="140"/>
        <end position="151"/>
    </location>
</feature>
<dbReference type="PANTHER" id="PTHR31286">
    <property type="entry name" value="GLYCINE-RICH CELL WALL STRUCTURAL PROTEIN 1.8-LIKE"/>
    <property type="match status" value="1"/>
</dbReference>
<feature type="domain" description="CCHC-type" evidence="3">
    <location>
        <begin position="80"/>
        <end position="94"/>
    </location>
</feature>
<sequence>MIVWVQLPALKIHFYHKEVLTMLGNLIGRTIKLDYHTLNQERAKFARLAVEVDISKALVPRIWLDDEWQKVEYENLPEVCFRCGKIGHEAGTCPLNNLVVAPVHLLIAGGTTPASPLTPDDQNPGYGPWMLVTRKTRPNPMEDQRKGKSDQEAGAGNQGLKSIAKNGSRGITVKESDPLKSSVASPNGHLPIQGQSHDRKGTAEKKKGEKAKKGKEKGPGNVSGKGKGLLGPGRNKGEARECESGPRSSGGESSSAGPSRPTSIQLADTKSPGAGLGPGVVNKPTNPLPPIPKFQTVTGPNGTVMQIIDSNVQDKENVDPKETPSPSLTSRTKWNKNKKVQQRRSPTKLNSMKPLQVWSPVKERKPKSKGRMATLTLQEIHAWTEAAKRPISGDGETAAAGQACKTGEEDRPVDGATV</sequence>
<proteinExistence type="predicted"/>
<feature type="compositionally biased region" description="Low complexity" evidence="2">
    <location>
        <begin position="245"/>
        <end position="261"/>
    </location>
</feature>
<evidence type="ECO:0000313" key="4">
    <source>
        <dbReference type="EMBL" id="CAL1413081.1"/>
    </source>
</evidence>
<dbReference type="PROSITE" id="PS50158">
    <property type="entry name" value="ZF_CCHC"/>
    <property type="match status" value="1"/>
</dbReference>
<reference evidence="4 5" key="1">
    <citation type="submission" date="2024-04" db="EMBL/GenBank/DDBJ databases">
        <authorList>
            <person name="Fracassetti M."/>
        </authorList>
    </citation>
    <scope>NUCLEOTIDE SEQUENCE [LARGE SCALE GENOMIC DNA]</scope>
</reference>
<evidence type="ECO:0000259" key="3">
    <source>
        <dbReference type="PROSITE" id="PS50158"/>
    </source>
</evidence>
<dbReference type="PANTHER" id="PTHR31286:SF99">
    <property type="entry name" value="DUF4283 DOMAIN-CONTAINING PROTEIN"/>
    <property type="match status" value="1"/>
</dbReference>
<evidence type="ECO:0000313" key="5">
    <source>
        <dbReference type="Proteomes" id="UP001497516"/>
    </source>
</evidence>